<evidence type="ECO:0000256" key="4">
    <source>
        <dbReference type="ARBA" id="ARBA00022833"/>
    </source>
</evidence>
<keyword evidence="7" id="KW-0812">Transmembrane</keyword>
<dbReference type="InterPro" id="IPR001915">
    <property type="entry name" value="Peptidase_M48"/>
</dbReference>
<sequence length="335" mass="35862">MSIAGHFLAGSSSRRVAASLQCEDGQVRVLGEDGAVLAAALCGAVEISSRLGNTPRFVRFADGTAFETADNDAVDRLLPAHGAGLLHHLESRLRYVLIGVLVTVVFVWASVQWGVPMAARTIAAMLPASVHVHADRLVLELIDRQMMTPSALDPAEQQRLQALFAPFAAAVDDERPIRVLFRLAGEDIGANALALPGGTIVFTDQLVALARNDDELLGVLAHEIGHVAHRHAMRRSIQASMMGVLAAIVVGDISAVSSAVTALPLILTELGYSRAFEREADSYAVDMMRRHGIDPRHLANILQRLDPSQGGGGSYLSTHPPTPERVRAIHERAAQ</sequence>
<dbReference type="OrthoDB" id="9810445at2"/>
<evidence type="ECO:0000256" key="7">
    <source>
        <dbReference type="SAM" id="Phobius"/>
    </source>
</evidence>
<evidence type="ECO:0000313" key="10">
    <source>
        <dbReference type="EMBL" id="PTD97108.1"/>
    </source>
</evidence>
<dbReference type="Proteomes" id="UP000241193">
    <property type="component" value="Unassembled WGS sequence"/>
</dbReference>
<feature type="transmembrane region" description="Helical" evidence="7">
    <location>
        <begin position="95"/>
        <end position="115"/>
    </location>
</feature>
<keyword evidence="7" id="KW-1133">Transmembrane helix</keyword>
<evidence type="ECO:0000259" key="8">
    <source>
        <dbReference type="Pfam" id="PF01435"/>
    </source>
</evidence>
<comment type="similarity">
    <text evidence="6">Belongs to the peptidase M48 family.</text>
</comment>
<dbReference type="Pfam" id="PF23368">
    <property type="entry name" value="DUF7092"/>
    <property type="match status" value="1"/>
</dbReference>
<comment type="caution">
    <text evidence="10">The sequence shown here is derived from an EMBL/GenBank/DDBJ whole genome shotgun (WGS) entry which is preliminary data.</text>
</comment>
<keyword evidence="7" id="KW-0472">Membrane</keyword>
<feature type="domain" description="Peptidase M48" evidence="8">
    <location>
        <begin position="155"/>
        <end position="332"/>
    </location>
</feature>
<dbReference type="CDD" id="cd07332">
    <property type="entry name" value="M48C_Oma1_like"/>
    <property type="match status" value="1"/>
</dbReference>
<keyword evidence="11" id="KW-1185">Reference proteome</keyword>
<evidence type="ECO:0000256" key="5">
    <source>
        <dbReference type="ARBA" id="ARBA00023049"/>
    </source>
</evidence>
<dbReference type="InterPro" id="IPR055518">
    <property type="entry name" value="DUF7092"/>
</dbReference>
<evidence type="ECO:0000256" key="2">
    <source>
        <dbReference type="ARBA" id="ARBA00022723"/>
    </source>
</evidence>
<evidence type="ECO:0000313" key="11">
    <source>
        <dbReference type="Proteomes" id="UP000241193"/>
    </source>
</evidence>
<proteinExistence type="inferred from homology"/>
<dbReference type="Pfam" id="PF01435">
    <property type="entry name" value="Peptidase_M48"/>
    <property type="match status" value="1"/>
</dbReference>
<dbReference type="EMBL" id="PZKC01000004">
    <property type="protein sequence ID" value="PTD97108.1"/>
    <property type="molecule type" value="Genomic_DNA"/>
</dbReference>
<keyword evidence="4 6" id="KW-0862">Zinc</keyword>
<dbReference type="GO" id="GO:0051603">
    <property type="term" value="P:proteolysis involved in protein catabolic process"/>
    <property type="evidence" value="ECO:0007669"/>
    <property type="project" value="TreeGrafter"/>
</dbReference>
<dbReference type="InterPro" id="IPR051156">
    <property type="entry name" value="Mito/Outer_Membr_Metalloprot"/>
</dbReference>
<evidence type="ECO:0000256" key="6">
    <source>
        <dbReference type="RuleBase" id="RU003983"/>
    </source>
</evidence>
<dbReference type="PANTHER" id="PTHR22726">
    <property type="entry name" value="METALLOENDOPEPTIDASE OMA1"/>
    <property type="match status" value="1"/>
</dbReference>
<dbReference type="RefSeq" id="WP_107492917.1">
    <property type="nucleotide sequence ID" value="NZ_PZKC01000004.1"/>
</dbReference>
<name>A0A2T4IH48_9RHOO</name>
<dbReference type="PANTHER" id="PTHR22726:SF1">
    <property type="entry name" value="METALLOENDOPEPTIDASE OMA1, MITOCHONDRIAL"/>
    <property type="match status" value="1"/>
</dbReference>
<dbReference type="AlphaFoldDB" id="A0A2T4IH48"/>
<evidence type="ECO:0000256" key="1">
    <source>
        <dbReference type="ARBA" id="ARBA00022670"/>
    </source>
</evidence>
<keyword evidence="5 6" id="KW-0482">Metalloprotease</keyword>
<evidence type="ECO:0000256" key="3">
    <source>
        <dbReference type="ARBA" id="ARBA00022801"/>
    </source>
</evidence>
<dbReference type="Gene3D" id="3.30.2010.10">
    <property type="entry name" value="Metalloproteases ('zincins'), catalytic domain"/>
    <property type="match status" value="1"/>
</dbReference>
<reference evidence="10 11" key="1">
    <citation type="submission" date="2018-03" db="EMBL/GenBank/DDBJ databases">
        <authorList>
            <person name="Keele B.F."/>
        </authorList>
    </citation>
    <scope>NUCLEOTIDE SEQUENCE [LARGE SCALE GENOMIC DNA]</scope>
    <source>
        <strain evidence="10 11">D20</strain>
    </source>
</reference>
<evidence type="ECO:0000259" key="9">
    <source>
        <dbReference type="Pfam" id="PF23368"/>
    </source>
</evidence>
<feature type="domain" description="DUF7092" evidence="9">
    <location>
        <begin position="3"/>
        <end position="81"/>
    </location>
</feature>
<keyword evidence="3 6" id="KW-0378">Hydrolase</keyword>
<gene>
    <name evidence="10" type="ORF">C8261_06905</name>
</gene>
<keyword evidence="2" id="KW-0479">Metal-binding</keyword>
<reference evidence="10 11" key="2">
    <citation type="submission" date="2018-04" db="EMBL/GenBank/DDBJ databases">
        <title>Thauera lacus sp. nov., isolated from an saline lake in Inner Mongolia, China.</title>
        <authorList>
            <person name="Liang Q.-Y."/>
        </authorList>
    </citation>
    <scope>NUCLEOTIDE SEQUENCE [LARGE SCALE GENOMIC DNA]</scope>
    <source>
        <strain evidence="10 11">D20</strain>
    </source>
</reference>
<dbReference type="GO" id="GO:0016020">
    <property type="term" value="C:membrane"/>
    <property type="evidence" value="ECO:0007669"/>
    <property type="project" value="TreeGrafter"/>
</dbReference>
<dbReference type="GO" id="GO:0046872">
    <property type="term" value="F:metal ion binding"/>
    <property type="evidence" value="ECO:0007669"/>
    <property type="project" value="UniProtKB-KW"/>
</dbReference>
<feature type="transmembrane region" description="Helical" evidence="7">
    <location>
        <begin position="243"/>
        <end position="267"/>
    </location>
</feature>
<organism evidence="10 11">
    <name type="scientific">Pseudothauera lacus</name>
    <dbReference type="NCBI Taxonomy" id="2136175"/>
    <lineage>
        <taxon>Bacteria</taxon>
        <taxon>Pseudomonadati</taxon>
        <taxon>Pseudomonadota</taxon>
        <taxon>Betaproteobacteria</taxon>
        <taxon>Rhodocyclales</taxon>
        <taxon>Zoogloeaceae</taxon>
        <taxon>Pseudothauera</taxon>
    </lineage>
</organism>
<comment type="cofactor">
    <cofactor evidence="6">
        <name>Zn(2+)</name>
        <dbReference type="ChEBI" id="CHEBI:29105"/>
    </cofactor>
    <text evidence="6">Binds 1 zinc ion per subunit.</text>
</comment>
<keyword evidence="1 6" id="KW-0645">Protease</keyword>
<dbReference type="GO" id="GO:0004222">
    <property type="term" value="F:metalloendopeptidase activity"/>
    <property type="evidence" value="ECO:0007669"/>
    <property type="project" value="InterPro"/>
</dbReference>
<accession>A0A2T4IH48</accession>
<protein>
    <submittedName>
        <fullName evidence="10">Peptidase M48 Ste24p</fullName>
    </submittedName>
</protein>